<sequence>TGSRPLGEYEPAGTWGSYGINHWLYVAAEDPLYGQAAKDYWGTVNVKGSGNIPLFLDCWFWCGGPENDDTPPAWDGHRILGHTESMNRFCINRHQQGINGVFLDYSARKVWLKELWHVKWARNFNVNYPGPYWETEAPWMAQFKAH</sequence>
<feature type="non-terminal residue" evidence="1">
    <location>
        <position position="1"/>
    </location>
</feature>
<name>X0WKB2_9ZZZZ</name>
<comment type="caution">
    <text evidence="1">The sequence shown here is derived from an EMBL/GenBank/DDBJ whole genome shotgun (WGS) entry which is preliminary data.</text>
</comment>
<gene>
    <name evidence="1" type="ORF">S01H1_66493</name>
</gene>
<dbReference type="EMBL" id="BARS01043971">
    <property type="protein sequence ID" value="GAG31080.1"/>
    <property type="molecule type" value="Genomic_DNA"/>
</dbReference>
<organism evidence="1">
    <name type="scientific">marine sediment metagenome</name>
    <dbReference type="NCBI Taxonomy" id="412755"/>
    <lineage>
        <taxon>unclassified sequences</taxon>
        <taxon>metagenomes</taxon>
        <taxon>ecological metagenomes</taxon>
    </lineage>
</organism>
<reference evidence="1" key="1">
    <citation type="journal article" date="2014" name="Front. Microbiol.">
        <title>High frequency of phylogenetically diverse reductive dehalogenase-homologous genes in deep subseafloor sedimentary metagenomes.</title>
        <authorList>
            <person name="Kawai M."/>
            <person name="Futagami T."/>
            <person name="Toyoda A."/>
            <person name="Takaki Y."/>
            <person name="Nishi S."/>
            <person name="Hori S."/>
            <person name="Arai W."/>
            <person name="Tsubouchi T."/>
            <person name="Morono Y."/>
            <person name="Uchiyama I."/>
            <person name="Ito T."/>
            <person name="Fujiyama A."/>
            <person name="Inagaki F."/>
            <person name="Takami H."/>
        </authorList>
    </citation>
    <scope>NUCLEOTIDE SEQUENCE</scope>
    <source>
        <strain evidence="1">Expedition CK06-06</strain>
    </source>
</reference>
<proteinExistence type="predicted"/>
<evidence type="ECO:0000313" key="1">
    <source>
        <dbReference type="EMBL" id="GAG31080.1"/>
    </source>
</evidence>
<protein>
    <submittedName>
        <fullName evidence="1">Uncharacterized protein</fullName>
    </submittedName>
</protein>
<accession>X0WKB2</accession>
<dbReference type="AlphaFoldDB" id="X0WKB2"/>